<dbReference type="FunFam" id="2.60.40.200:FF:000001">
    <property type="entry name" value="Superoxide dismutase [Cu-Zn]"/>
    <property type="match status" value="1"/>
</dbReference>
<sequence length="152" mass="15741">MVKAVCVMIGDVEGTCFFEQVDGKGPVHITGEVKGLKPGLHGFHVHEYGDNTNGCMSAGQHFNPTNKDHGAPNVENRHVGDLGNVEAGADGTAKIDITDKVMSLNGEFSIIGRTMVVHTNPDDLGVGGAETSKKDGNAGGRLACGVIGICKA</sequence>
<dbReference type="InterPro" id="IPR001424">
    <property type="entry name" value="SOD_Cu_Zn_dom"/>
</dbReference>
<dbReference type="PROSITE" id="PS00332">
    <property type="entry name" value="SOD_CU_ZN_2"/>
    <property type="match status" value="1"/>
</dbReference>
<dbReference type="GO" id="GO:0005507">
    <property type="term" value="F:copper ion binding"/>
    <property type="evidence" value="ECO:0007669"/>
    <property type="project" value="InterPro"/>
</dbReference>
<evidence type="ECO:0000256" key="4">
    <source>
        <dbReference type="ARBA" id="ARBA00022862"/>
    </source>
</evidence>
<keyword evidence="4" id="KW-0049">Antioxidant</keyword>
<evidence type="ECO:0000259" key="9">
    <source>
        <dbReference type="Pfam" id="PF00080"/>
    </source>
</evidence>
<dbReference type="Pfam" id="PF00080">
    <property type="entry name" value="Sod_Cu"/>
    <property type="match status" value="1"/>
</dbReference>
<evidence type="ECO:0000256" key="6">
    <source>
        <dbReference type="ARBA" id="ARBA00023008"/>
    </source>
</evidence>
<dbReference type="CDD" id="cd00305">
    <property type="entry name" value="Cu-Zn_Superoxide_Dismutase"/>
    <property type="match status" value="1"/>
</dbReference>
<comment type="similarity">
    <text evidence="1 8">Belongs to the Cu-Zn superoxide dismutase family.</text>
</comment>
<proteinExistence type="inferred from homology"/>
<evidence type="ECO:0000256" key="8">
    <source>
        <dbReference type="RuleBase" id="RU000393"/>
    </source>
</evidence>
<reference evidence="10" key="1">
    <citation type="submission" date="2021-03" db="EMBL/GenBank/DDBJ databases">
        <title>Chromosome level genome of the anhydrobiotic midge Polypedilum vanderplanki.</title>
        <authorList>
            <person name="Yoshida Y."/>
            <person name="Kikawada T."/>
            <person name="Gusev O."/>
        </authorList>
    </citation>
    <scope>NUCLEOTIDE SEQUENCE</scope>
    <source>
        <strain evidence="10">NIAS01</strain>
        <tissue evidence="10">Whole body or cell culture</tissue>
    </source>
</reference>
<dbReference type="PANTHER" id="PTHR10003">
    <property type="entry name" value="SUPEROXIDE DISMUTASE CU-ZN -RELATED"/>
    <property type="match status" value="1"/>
</dbReference>
<keyword evidence="6 8" id="KW-0186">Copper</keyword>
<accession>A0A9J6BEP0</accession>
<keyword evidence="11" id="KW-1185">Reference proteome</keyword>
<evidence type="ECO:0000313" key="11">
    <source>
        <dbReference type="Proteomes" id="UP001107558"/>
    </source>
</evidence>
<dbReference type="InterPro" id="IPR024134">
    <property type="entry name" value="SOD_Cu/Zn_/chaperone"/>
</dbReference>
<dbReference type="SUPFAM" id="SSF49329">
    <property type="entry name" value="Cu,Zn superoxide dismutase-like"/>
    <property type="match status" value="1"/>
</dbReference>
<dbReference type="OrthoDB" id="2015551at2759"/>
<evidence type="ECO:0000313" key="10">
    <source>
        <dbReference type="EMBL" id="KAG5668353.1"/>
    </source>
</evidence>
<dbReference type="PRINTS" id="PR00068">
    <property type="entry name" value="CUZNDISMTASE"/>
</dbReference>
<organism evidence="10 11">
    <name type="scientific">Polypedilum vanderplanki</name>
    <name type="common">Sleeping chironomid midge</name>
    <dbReference type="NCBI Taxonomy" id="319348"/>
    <lineage>
        <taxon>Eukaryota</taxon>
        <taxon>Metazoa</taxon>
        <taxon>Ecdysozoa</taxon>
        <taxon>Arthropoda</taxon>
        <taxon>Hexapoda</taxon>
        <taxon>Insecta</taxon>
        <taxon>Pterygota</taxon>
        <taxon>Neoptera</taxon>
        <taxon>Endopterygota</taxon>
        <taxon>Diptera</taxon>
        <taxon>Nematocera</taxon>
        <taxon>Chironomoidea</taxon>
        <taxon>Chironomidae</taxon>
        <taxon>Chironominae</taxon>
        <taxon>Polypedilum</taxon>
        <taxon>Polypedilum</taxon>
    </lineage>
</organism>
<name>A0A9J6BEP0_POLVA</name>
<dbReference type="InterPro" id="IPR036423">
    <property type="entry name" value="SOD-like_Cu/Zn_dom_sf"/>
</dbReference>
<dbReference type="Proteomes" id="UP001107558">
    <property type="component" value="Chromosome 4"/>
</dbReference>
<dbReference type="AlphaFoldDB" id="A0A9J6BEP0"/>
<dbReference type="PROSITE" id="PS00087">
    <property type="entry name" value="SOD_CU_ZN_1"/>
    <property type="match status" value="1"/>
</dbReference>
<comment type="catalytic activity">
    <reaction evidence="7 8">
        <text>2 superoxide + 2 H(+) = H2O2 + O2</text>
        <dbReference type="Rhea" id="RHEA:20696"/>
        <dbReference type="ChEBI" id="CHEBI:15378"/>
        <dbReference type="ChEBI" id="CHEBI:15379"/>
        <dbReference type="ChEBI" id="CHEBI:16240"/>
        <dbReference type="ChEBI" id="CHEBI:18421"/>
        <dbReference type="EC" id="1.15.1.1"/>
    </reaction>
</comment>
<keyword evidence="5 8" id="KW-0560">Oxidoreductase</keyword>
<dbReference type="GO" id="GO:0004784">
    <property type="term" value="F:superoxide dismutase activity"/>
    <property type="evidence" value="ECO:0007669"/>
    <property type="project" value="UniProtKB-EC"/>
</dbReference>
<comment type="caution">
    <text evidence="10">The sequence shown here is derived from an EMBL/GenBank/DDBJ whole genome shotgun (WGS) entry which is preliminary data.</text>
</comment>
<keyword evidence="3 8" id="KW-0862">Zinc</keyword>
<comment type="cofactor">
    <cofactor evidence="8">
        <name>Cu cation</name>
        <dbReference type="ChEBI" id="CHEBI:23378"/>
    </cofactor>
    <text evidence="8">Binds 1 copper ion per subunit.</text>
</comment>
<keyword evidence="2 8" id="KW-0479">Metal-binding</keyword>
<gene>
    <name evidence="10" type="ORF">PVAND_016294</name>
</gene>
<evidence type="ECO:0000256" key="3">
    <source>
        <dbReference type="ARBA" id="ARBA00022833"/>
    </source>
</evidence>
<evidence type="ECO:0000256" key="5">
    <source>
        <dbReference type="ARBA" id="ARBA00023002"/>
    </source>
</evidence>
<feature type="domain" description="Superoxide dismutase copper/zinc binding" evidence="9">
    <location>
        <begin position="12"/>
        <end position="147"/>
    </location>
</feature>
<dbReference type="EC" id="1.15.1.1" evidence="8"/>
<evidence type="ECO:0000256" key="2">
    <source>
        <dbReference type="ARBA" id="ARBA00022723"/>
    </source>
</evidence>
<protein>
    <recommendedName>
        <fullName evidence="8">Superoxide dismutase [Cu-Zn]</fullName>
        <ecNumber evidence="8">1.15.1.1</ecNumber>
    </recommendedName>
</protein>
<evidence type="ECO:0000256" key="1">
    <source>
        <dbReference type="ARBA" id="ARBA00010457"/>
    </source>
</evidence>
<evidence type="ECO:0000256" key="7">
    <source>
        <dbReference type="ARBA" id="ARBA00049204"/>
    </source>
</evidence>
<dbReference type="Gene3D" id="2.60.40.200">
    <property type="entry name" value="Superoxide dismutase, copper/zinc binding domain"/>
    <property type="match status" value="1"/>
</dbReference>
<comment type="function">
    <text evidence="8">Destroys radicals which are normally produced within the cells and which are toxic to biological systems.</text>
</comment>
<dbReference type="EMBL" id="JADBJN010000004">
    <property type="protein sequence ID" value="KAG5668353.1"/>
    <property type="molecule type" value="Genomic_DNA"/>
</dbReference>
<comment type="cofactor">
    <cofactor evidence="8">
        <name>Zn(2+)</name>
        <dbReference type="ChEBI" id="CHEBI:29105"/>
    </cofactor>
    <text evidence="8">Binds 1 zinc ion per subunit.</text>
</comment>
<dbReference type="InterPro" id="IPR018152">
    <property type="entry name" value="SOD_Cu/Zn_BS"/>
</dbReference>